<dbReference type="OrthoDB" id="9808930at2"/>
<gene>
    <name evidence="6" type="ORF">FEM03_21475</name>
</gene>
<organism evidence="6 7">
    <name type="scientific">Phragmitibacter flavus</name>
    <dbReference type="NCBI Taxonomy" id="2576071"/>
    <lineage>
        <taxon>Bacteria</taxon>
        <taxon>Pseudomonadati</taxon>
        <taxon>Verrucomicrobiota</taxon>
        <taxon>Verrucomicrobiia</taxon>
        <taxon>Verrucomicrobiales</taxon>
        <taxon>Verrucomicrobiaceae</taxon>
        <taxon>Phragmitibacter</taxon>
    </lineage>
</organism>
<accession>A0A5R8K9M1</accession>
<keyword evidence="2 5" id="KW-0812">Transmembrane</keyword>
<evidence type="ECO:0000256" key="2">
    <source>
        <dbReference type="ARBA" id="ARBA00022692"/>
    </source>
</evidence>
<evidence type="ECO:0000256" key="5">
    <source>
        <dbReference type="SAM" id="Phobius"/>
    </source>
</evidence>
<evidence type="ECO:0000313" key="6">
    <source>
        <dbReference type="EMBL" id="TLD68615.1"/>
    </source>
</evidence>
<dbReference type="Proteomes" id="UP000306196">
    <property type="component" value="Unassembled WGS sequence"/>
</dbReference>
<reference evidence="6 7" key="1">
    <citation type="submission" date="2019-05" db="EMBL/GenBank/DDBJ databases">
        <title>Verrucobacter flavum gen. nov., sp. nov. a new member of the family Verrucomicrobiaceae.</title>
        <authorList>
            <person name="Szuroczki S."/>
            <person name="Abbaszade G."/>
            <person name="Szabo A."/>
            <person name="Felfoldi T."/>
            <person name="Schumann P."/>
            <person name="Boka K."/>
            <person name="Keki Z."/>
            <person name="Toumi M."/>
            <person name="Toth E."/>
        </authorList>
    </citation>
    <scope>NUCLEOTIDE SEQUENCE [LARGE SCALE GENOMIC DNA]</scope>
    <source>
        <strain evidence="6 7">MG-N-17</strain>
    </source>
</reference>
<name>A0A5R8K9M1_9BACT</name>
<evidence type="ECO:0000313" key="7">
    <source>
        <dbReference type="Proteomes" id="UP000306196"/>
    </source>
</evidence>
<dbReference type="AlphaFoldDB" id="A0A5R8K9M1"/>
<keyword evidence="7" id="KW-1185">Reference proteome</keyword>
<dbReference type="EMBL" id="VAUV01000021">
    <property type="protein sequence ID" value="TLD68615.1"/>
    <property type="molecule type" value="Genomic_DNA"/>
</dbReference>
<comment type="subcellular location">
    <subcellularLocation>
        <location evidence="1">Membrane</location>
        <topology evidence="1">Multi-pass membrane protein</topology>
    </subcellularLocation>
</comment>
<feature type="transmembrane region" description="Helical" evidence="5">
    <location>
        <begin position="57"/>
        <end position="76"/>
    </location>
</feature>
<feature type="transmembrane region" description="Helical" evidence="5">
    <location>
        <begin position="82"/>
        <end position="99"/>
    </location>
</feature>
<dbReference type="Pfam" id="PF09685">
    <property type="entry name" value="MamF_MmsF"/>
    <property type="match status" value="1"/>
</dbReference>
<dbReference type="RefSeq" id="WP_138088369.1">
    <property type="nucleotide sequence ID" value="NZ_VAUV01000021.1"/>
</dbReference>
<feature type="transmembrane region" description="Helical" evidence="5">
    <location>
        <begin position="20"/>
        <end position="41"/>
    </location>
</feature>
<proteinExistence type="predicted"/>
<evidence type="ECO:0000256" key="4">
    <source>
        <dbReference type="ARBA" id="ARBA00023136"/>
    </source>
</evidence>
<dbReference type="InterPro" id="IPR019109">
    <property type="entry name" value="MamF_MmsF"/>
</dbReference>
<sequence>MDQPTPPLPNSNSNEQIWVVLSHLSLVIGVGFILPLVIYLVKKQEAPFTAEHAKEALNFHISFFIYAIGCLVLSLFLIGIPMFIVLCVGALVLSIIAAVKSADGVMYRYPLTIRLIA</sequence>
<evidence type="ECO:0000256" key="1">
    <source>
        <dbReference type="ARBA" id="ARBA00004141"/>
    </source>
</evidence>
<protein>
    <submittedName>
        <fullName evidence="6">DUF4870 domain-containing protein</fullName>
    </submittedName>
</protein>
<comment type="caution">
    <text evidence="6">The sequence shown here is derived from an EMBL/GenBank/DDBJ whole genome shotgun (WGS) entry which is preliminary data.</text>
</comment>
<keyword evidence="3 5" id="KW-1133">Transmembrane helix</keyword>
<keyword evidence="4 5" id="KW-0472">Membrane</keyword>
<evidence type="ECO:0000256" key="3">
    <source>
        <dbReference type="ARBA" id="ARBA00022989"/>
    </source>
</evidence>